<accession>A0ABR3J2Y0</accession>
<dbReference type="Gene3D" id="3.40.50.1970">
    <property type="match status" value="1"/>
</dbReference>
<keyword evidence="1" id="KW-0560">Oxidoreductase</keyword>
<evidence type="ECO:0000313" key="5">
    <source>
        <dbReference type="Proteomes" id="UP001556367"/>
    </source>
</evidence>
<dbReference type="Proteomes" id="UP001556367">
    <property type="component" value="Unassembled WGS sequence"/>
</dbReference>
<dbReference type="InterPro" id="IPR001670">
    <property type="entry name" value="ADH_Fe/GldA"/>
</dbReference>
<keyword evidence="2" id="KW-0812">Transmembrane</keyword>
<gene>
    <name evidence="4" type="ORF">HGRIS_009999</name>
</gene>
<evidence type="ECO:0000259" key="3">
    <source>
        <dbReference type="Pfam" id="PF00465"/>
    </source>
</evidence>
<reference evidence="5" key="1">
    <citation type="submission" date="2024-06" db="EMBL/GenBank/DDBJ databases">
        <title>Multi-omics analyses provide insights into the biosynthesis of the anticancer antibiotic pleurotin in Hohenbuehelia grisea.</title>
        <authorList>
            <person name="Weaver J.A."/>
            <person name="Alberti F."/>
        </authorList>
    </citation>
    <scope>NUCLEOTIDE SEQUENCE [LARGE SCALE GENOMIC DNA]</scope>
    <source>
        <strain evidence="5">T-177</strain>
    </source>
</reference>
<sequence>MKKAIAALDSQEDLPFEVYDQVVAEPTEQSVRDAIGWARKHDFSHFLAVGGGSVIDTAKAANLFSTYQDADLMDFVNAPVGKGMPIAKILSPLIASTYLLIFAFLHLELTVCS</sequence>
<keyword evidence="2" id="KW-0472">Membrane</keyword>
<dbReference type="SUPFAM" id="SSF56796">
    <property type="entry name" value="Dehydroquinate synthase-like"/>
    <property type="match status" value="1"/>
</dbReference>
<feature type="domain" description="Alcohol dehydrogenase iron-type/glycerol dehydrogenase GldA" evidence="3">
    <location>
        <begin position="2"/>
        <end position="89"/>
    </location>
</feature>
<dbReference type="PANTHER" id="PTHR11496:SF83">
    <property type="entry name" value="HYDROXYACID-OXOACID TRANSHYDROGENASE, MITOCHONDRIAL"/>
    <property type="match status" value="1"/>
</dbReference>
<dbReference type="PANTHER" id="PTHR11496">
    <property type="entry name" value="ALCOHOL DEHYDROGENASE"/>
    <property type="match status" value="1"/>
</dbReference>
<evidence type="ECO:0000313" key="4">
    <source>
        <dbReference type="EMBL" id="KAL0949985.1"/>
    </source>
</evidence>
<name>A0ABR3J2Y0_9AGAR</name>
<dbReference type="InterPro" id="IPR039697">
    <property type="entry name" value="Alcohol_dehydrogenase_Fe"/>
</dbReference>
<protein>
    <recommendedName>
        <fullName evidence="3">Alcohol dehydrogenase iron-type/glycerol dehydrogenase GldA domain-containing protein</fullName>
    </recommendedName>
</protein>
<proteinExistence type="predicted"/>
<feature type="transmembrane region" description="Helical" evidence="2">
    <location>
        <begin position="89"/>
        <end position="107"/>
    </location>
</feature>
<dbReference type="EMBL" id="JASNQZ010000012">
    <property type="protein sequence ID" value="KAL0949985.1"/>
    <property type="molecule type" value="Genomic_DNA"/>
</dbReference>
<keyword evidence="5" id="KW-1185">Reference proteome</keyword>
<evidence type="ECO:0000256" key="1">
    <source>
        <dbReference type="ARBA" id="ARBA00023002"/>
    </source>
</evidence>
<keyword evidence="2" id="KW-1133">Transmembrane helix</keyword>
<comment type="caution">
    <text evidence="4">The sequence shown here is derived from an EMBL/GenBank/DDBJ whole genome shotgun (WGS) entry which is preliminary data.</text>
</comment>
<dbReference type="Pfam" id="PF00465">
    <property type="entry name" value="Fe-ADH"/>
    <property type="match status" value="1"/>
</dbReference>
<organism evidence="4 5">
    <name type="scientific">Hohenbuehelia grisea</name>
    <dbReference type="NCBI Taxonomy" id="104357"/>
    <lineage>
        <taxon>Eukaryota</taxon>
        <taxon>Fungi</taxon>
        <taxon>Dikarya</taxon>
        <taxon>Basidiomycota</taxon>
        <taxon>Agaricomycotina</taxon>
        <taxon>Agaricomycetes</taxon>
        <taxon>Agaricomycetidae</taxon>
        <taxon>Agaricales</taxon>
        <taxon>Pleurotineae</taxon>
        <taxon>Pleurotaceae</taxon>
        <taxon>Hohenbuehelia</taxon>
    </lineage>
</organism>
<evidence type="ECO:0000256" key="2">
    <source>
        <dbReference type="SAM" id="Phobius"/>
    </source>
</evidence>